<gene>
    <name evidence="1" type="ordered locus">Arcve_0863</name>
</gene>
<dbReference type="Proteomes" id="UP000008136">
    <property type="component" value="Chromosome"/>
</dbReference>
<organism evidence="1 2">
    <name type="scientific">Archaeoglobus veneficus (strain DSM 11195 / SNP6)</name>
    <dbReference type="NCBI Taxonomy" id="693661"/>
    <lineage>
        <taxon>Archaea</taxon>
        <taxon>Methanobacteriati</taxon>
        <taxon>Methanobacteriota</taxon>
        <taxon>Archaeoglobi</taxon>
        <taxon>Archaeoglobales</taxon>
        <taxon>Archaeoglobaceae</taxon>
        <taxon>Archaeoglobus</taxon>
    </lineage>
</organism>
<dbReference type="AlphaFoldDB" id="F2KSA8"/>
<dbReference type="EMBL" id="CP002588">
    <property type="protein sequence ID" value="AEA46877.1"/>
    <property type="molecule type" value="Genomic_DNA"/>
</dbReference>
<dbReference type="HOGENOM" id="CLU_1623385_0_0_2"/>
<dbReference type="GeneID" id="10393966"/>
<protein>
    <submittedName>
        <fullName evidence="1">Uncharacterized protein</fullName>
    </submittedName>
</protein>
<sequence length="163" mass="19474">MKPERPHVEILGFKTLEPTKPYPEMEEYGDTLKLKIYAEINGSRRNFTLYEMLEENEDNLCYVLLGNSKRLDGQRSKDFCYDDEGVFFSAWGISWKRDRRHKFDEDEVEKISKITGFRYTYKPEKRGFVVYVYPKRAPLLTDKLNTDLIKRLLVGWLVCWEIL</sequence>
<reference evidence="1 2" key="1">
    <citation type="submission" date="2011-03" db="EMBL/GenBank/DDBJ databases">
        <title>The complete genome of Archaeoglobus veneficus SNP6.</title>
        <authorList>
            <consortium name="US DOE Joint Genome Institute (JGI-PGF)"/>
            <person name="Lucas S."/>
            <person name="Copeland A."/>
            <person name="Lapidus A."/>
            <person name="Bruce D."/>
            <person name="Goodwin L."/>
            <person name="Pitluck S."/>
            <person name="Kyrpides N."/>
            <person name="Mavromatis K."/>
            <person name="Pagani I."/>
            <person name="Ivanova N."/>
            <person name="Mikhailova N."/>
            <person name="Lu M."/>
            <person name="Detter J.C."/>
            <person name="Tapia R."/>
            <person name="Han C."/>
            <person name="Land M."/>
            <person name="Hauser L."/>
            <person name="Markowitz V."/>
            <person name="Cheng J.-F."/>
            <person name="Hugenholtz P."/>
            <person name="Woyke T."/>
            <person name="Wu D."/>
            <person name="Spring S."/>
            <person name="Brambilla E."/>
            <person name="Klenk H.-P."/>
            <person name="Eisen J.A."/>
        </authorList>
    </citation>
    <scope>NUCLEOTIDE SEQUENCE [LARGE SCALE GENOMIC DNA]</scope>
    <source>
        <strain>SNP6</strain>
    </source>
</reference>
<dbReference type="KEGG" id="ave:Arcve_0863"/>
<proteinExistence type="predicted"/>
<dbReference type="STRING" id="693661.Arcve_0863"/>
<keyword evidence="2" id="KW-1185">Reference proteome</keyword>
<evidence type="ECO:0000313" key="2">
    <source>
        <dbReference type="Proteomes" id="UP000008136"/>
    </source>
</evidence>
<accession>F2KSA8</accession>
<dbReference type="OrthoDB" id="2918at2231"/>
<evidence type="ECO:0000313" key="1">
    <source>
        <dbReference type="EMBL" id="AEA46877.1"/>
    </source>
</evidence>
<dbReference type="RefSeq" id="WP_013683549.1">
    <property type="nucleotide sequence ID" value="NC_015320.1"/>
</dbReference>
<name>F2KSA8_ARCVS</name>